<protein>
    <submittedName>
        <fullName evidence="2">Uncharacterized protein</fullName>
    </submittedName>
</protein>
<dbReference type="Gene3D" id="3.30.930.30">
    <property type="match status" value="1"/>
</dbReference>
<comment type="caution">
    <text evidence="2">The sequence shown here is derived from an EMBL/GenBank/DDBJ whole genome shotgun (WGS) entry which is preliminary data.</text>
</comment>
<proteinExistence type="predicted"/>
<dbReference type="Proteomes" id="UP000477285">
    <property type="component" value="Unassembled WGS sequence"/>
</dbReference>
<accession>A0A6L8T7Z5</accession>
<dbReference type="RefSeq" id="WP_161234498.1">
    <property type="nucleotide sequence ID" value="NZ_WWVJ01000127.1"/>
</dbReference>
<evidence type="ECO:0000313" key="3">
    <source>
        <dbReference type="Proteomes" id="UP000477285"/>
    </source>
</evidence>
<feature type="coiled-coil region" evidence="1">
    <location>
        <begin position="287"/>
        <end position="370"/>
    </location>
</feature>
<dbReference type="AlphaFoldDB" id="A0A6L8T7Z5"/>
<name>A0A6L8T7Z5_9FIRM</name>
<gene>
    <name evidence="2" type="ORF">GT728_21210</name>
</gene>
<reference evidence="2 3" key="1">
    <citation type="journal article" date="2019" name="Nat. Med.">
        <title>A library of human gut bacterial isolates paired with longitudinal multiomics data enables mechanistic microbiome research.</title>
        <authorList>
            <person name="Poyet M."/>
            <person name="Groussin M."/>
            <person name="Gibbons S.M."/>
            <person name="Avila-Pacheco J."/>
            <person name="Jiang X."/>
            <person name="Kearney S.M."/>
            <person name="Perrotta A.R."/>
            <person name="Berdy B."/>
            <person name="Zhao S."/>
            <person name="Lieberman T.D."/>
            <person name="Swanson P.K."/>
            <person name="Smith M."/>
            <person name="Roesemann S."/>
            <person name="Alexander J.E."/>
            <person name="Rich S.A."/>
            <person name="Livny J."/>
            <person name="Vlamakis H."/>
            <person name="Clish C."/>
            <person name="Bullock K."/>
            <person name="Deik A."/>
            <person name="Scott J."/>
            <person name="Pierce K.A."/>
            <person name="Xavier R.J."/>
            <person name="Alm E.J."/>
        </authorList>
    </citation>
    <scope>NUCLEOTIDE SEQUENCE [LARGE SCALE GENOMIC DNA]</scope>
    <source>
        <strain evidence="2 3">BIOML-A1</strain>
    </source>
</reference>
<organism evidence="2 3">
    <name type="scientific">Blautia wexlerae</name>
    <dbReference type="NCBI Taxonomy" id="418240"/>
    <lineage>
        <taxon>Bacteria</taxon>
        <taxon>Bacillati</taxon>
        <taxon>Bacillota</taxon>
        <taxon>Clostridia</taxon>
        <taxon>Lachnospirales</taxon>
        <taxon>Lachnospiraceae</taxon>
        <taxon>Blautia</taxon>
    </lineage>
</organism>
<dbReference type="EMBL" id="WWVQ01000121">
    <property type="protein sequence ID" value="MZL35610.1"/>
    <property type="molecule type" value="Genomic_DNA"/>
</dbReference>
<evidence type="ECO:0000256" key="1">
    <source>
        <dbReference type="SAM" id="Coils"/>
    </source>
</evidence>
<keyword evidence="1" id="KW-0175">Coiled coil</keyword>
<sequence>MRATTHNGRASRKGAYLAKHNDRRFDLDKAEHIDQDRTAKNIYWHCMMPEHPEMDFEQVEQAFYTHTFKDGLQAKNAMYKQHGNDKNIQTIEEYRRNPRSCPEEQIFMLGNKDFYIPVRTLEQICKEQLAWEEKEFPQVKVLDYAAHADEQGAPHIHIRRAWIGHDKAGNAVIGQNKALKEMGIERPNTSKPQTRYNNAKITYTRKCREHLIELCRGYGIDIEKQPKERSETGLTQTEYKARQEDKKAMAAELRQQAAEQAAATIKKEISEDEFDRELANFWGDIEKNDHLQELADIQAENNRLREENARQQAEINRLEAERKRQHESLLKLTSAKSEKAKELRKINYALEDKKTELDTVKDDLSCIKKDLEEVKGYLTEAQQNRTWELFNRWDDERTH</sequence>
<evidence type="ECO:0000313" key="2">
    <source>
        <dbReference type="EMBL" id="MZL35610.1"/>
    </source>
</evidence>